<keyword evidence="2" id="KW-1185">Reference proteome</keyword>
<dbReference type="Gene3D" id="3.40.50.1820">
    <property type="entry name" value="alpha/beta hydrolase"/>
    <property type="match status" value="1"/>
</dbReference>
<protein>
    <recommendedName>
        <fullName evidence="3">Alpha/beta hydrolase family protein</fullName>
    </recommendedName>
</protein>
<gene>
    <name evidence="1" type="ORF">RPE78_02975</name>
</gene>
<dbReference type="RefSeq" id="WP_406721206.1">
    <property type="nucleotide sequence ID" value="NZ_CP135443.1"/>
</dbReference>
<name>A0ABZ1E2H1_9RHOB</name>
<sequence length="252" mass="27088">MPIVSPRPPKLHRILERDGLAIDYCAGQGADLVISFSSIGHDPSRLPAPEFVASATGHRAQGTPRPALFVMDHHRRWGNAPEFSTSLRDAFAYAQTQGPVRHVTAMGLSMGAYCALIATQILPVQAVLAFGPQSSLQQAATGCARWRDWIAPLKDPRWPVAPQPPATCHTVLAHGLEDDLVQARGFGLHSSCDHLLFPTQSHASLVPHLKARGCLAGLVTALIAGDRRRLLRILQAAGGLRRKTEDIAPPAA</sequence>
<proteinExistence type="predicted"/>
<evidence type="ECO:0000313" key="1">
    <source>
        <dbReference type="EMBL" id="WRY34269.1"/>
    </source>
</evidence>
<dbReference type="Proteomes" id="UP001623290">
    <property type="component" value="Chromosome"/>
</dbReference>
<accession>A0ABZ1E2H1</accession>
<evidence type="ECO:0008006" key="3">
    <source>
        <dbReference type="Google" id="ProtNLM"/>
    </source>
</evidence>
<reference evidence="1 2" key="1">
    <citation type="submission" date="2023-09" db="EMBL/GenBank/DDBJ databases">
        <title>Thioclava shenzhenensis sp. nov., a multidrug resistant bacteria-antagonizing species isolated from coastal seawater.</title>
        <authorList>
            <person name="Long M."/>
        </authorList>
    </citation>
    <scope>NUCLEOTIDE SEQUENCE [LARGE SCALE GENOMIC DNA]</scope>
    <source>
        <strain evidence="1 2">FTW29</strain>
    </source>
</reference>
<dbReference type="InterPro" id="IPR029058">
    <property type="entry name" value="AB_hydrolase_fold"/>
</dbReference>
<evidence type="ECO:0000313" key="2">
    <source>
        <dbReference type="Proteomes" id="UP001623290"/>
    </source>
</evidence>
<dbReference type="SUPFAM" id="SSF53474">
    <property type="entry name" value="alpha/beta-Hydrolases"/>
    <property type="match status" value="1"/>
</dbReference>
<organism evidence="1 2">
    <name type="scientific">Thioclava litoralis</name>
    <dbReference type="NCBI Taxonomy" id="3076557"/>
    <lineage>
        <taxon>Bacteria</taxon>
        <taxon>Pseudomonadati</taxon>
        <taxon>Pseudomonadota</taxon>
        <taxon>Alphaproteobacteria</taxon>
        <taxon>Rhodobacterales</taxon>
        <taxon>Paracoccaceae</taxon>
        <taxon>Thioclava</taxon>
    </lineage>
</organism>
<dbReference type="EMBL" id="CP135443">
    <property type="protein sequence ID" value="WRY34269.1"/>
    <property type="molecule type" value="Genomic_DNA"/>
</dbReference>